<sequence>MLDLHVHLLGHLERTGSQENIRGFLDKAVEAGLSEIGFTDHDDYFDHLDFGLIREVAAEYPHLRVKVGLEADYREGEEGRIKSLLSRFDFDYVIGSVHEIRGWLFDMPQEEQAHYIKEPDRMYKDYFRLLEKAARSGLFQIIGHLDLIKIFGVRPKTDVRELAAGVLDAVQESGLAVEINTNGRYKPVGEWYPEQKLIEEVIRRNIPLALGSDAHVPENVGRDIQEVAALLRKMGVGQIVSFDREKKILINL</sequence>
<dbReference type="PANTHER" id="PTHR21039:SF0">
    <property type="entry name" value="HISTIDINOL-PHOSPHATASE"/>
    <property type="match status" value="1"/>
</dbReference>
<evidence type="ECO:0000256" key="1">
    <source>
        <dbReference type="ARBA" id="ARBA00004970"/>
    </source>
</evidence>
<evidence type="ECO:0000259" key="9">
    <source>
        <dbReference type="Pfam" id="PF02811"/>
    </source>
</evidence>
<comment type="pathway">
    <text evidence="1 8">Amino-acid biosynthesis; L-histidine biosynthesis; L-histidine from 5-phospho-alpha-D-ribose 1-diphosphate: step 8/9.</text>
</comment>
<organism evidence="10 11">
    <name type="scientific">Syntrophobotulus glycolicus (strain DSM 8271 / FlGlyR)</name>
    <dbReference type="NCBI Taxonomy" id="645991"/>
    <lineage>
        <taxon>Bacteria</taxon>
        <taxon>Bacillati</taxon>
        <taxon>Bacillota</taxon>
        <taxon>Clostridia</taxon>
        <taxon>Eubacteriales</taxon>
        <taxon>Desulfitobacteriaceae</taxon>
        <taxon>Syntrophobotulus</taxon>
    </lineage>
</organism>
<dbReference type="STRING" id="645991.Sgly_0632"/>
<evidence type="ECO:0000256" key="2">
    <source>
        <dbReference type="ARBA" id="ARBA00009152"/>
    </source>
</evidence>
<dbReference type="eggNOG" id="COG1387">
    <property type="taxonomic scope" value="Bacteria"/>
</dbReference>
<dbReference type="GO" id="GO:0000105">
    <property type="term" value="P:L-histidine biosynthetic process"/>
    <property type="evidence" value="ECO:0007669"/>
    <property type="project" value="UniProtKB-UniRule"/>
</dbReference>
<dbReference type="Proteomes" id="UP000007488">
    <property type="component" value="Chromosome"/>
</dbReference>
<comment type="catalytic activity">
    <reaction evidence="7 8">
        <text>L-histidinol phosphate + H2O = L-histidinol + phosphate</text>
        <dbReference type="Rhea" id="RHEA:14465"/>
        <dbReference type="ChEBI" id="CHEBI:15377"/>
        <dbReference type="ChEBI" id="CHEBI:43474"/>
        <dbReference type="ChEBI" id="CHEBI:57699"/>
        <dbReference type="ChEBI" id="CHEBI:57980"/>
        <dbReference type="EC" id="3.1.3.15"/>
    </reaction>
</comment>
<dbReference type="OrthoDB" id="9775255at2"/>
<keyword evidence="5 8" id="KW-0378">Hydrolase</keyword>
<comment type="similarity">
    <text evidence="2 8">Belongs to the PHP hydrolase family. HisK subfamily.</text>
</comment>
<evidence type="ECO:0000256" key="3">
    <source>
        <dbReference type="ARBA" id="ARBA00013085"/>
    </source>
</evidence>
<evidence type="ECO:0000256" key="7">
    <source>
        <dbReference type="ARBA" id="ARBA00049158"/>
    </source>
</evidence>
<feature type="domain" description="PHP" evidence="9">
    <location>
        <begin position="3"/>
        <end position="182"/>
    </location>
</feature>
<name>F0SZY3_SYNGF</name>
<dbReference type="AlphaFoldDB" id="F0SZY3"/>
<proteinExistence type="inferred from homology"/>
<dbReference type="CDD" id="cd12110">
    <property type="entry name" value="PHP_HisPPase_Hisj_like"/>
    <property type="match status" value="1"/>
</dbReference>
<keyword evidence="4 8" id="KW-0028">Amino-acid biosynthesis</keyword>
<dbReference type="HOGENOM" id="CLU_054611_2_0_9"/>
<dbReference type="PANTHER" id="PTHR21039">
    <property type="entry name" value="HISTIDINOL PHOSPHATASE-RELATED"/>
    <property type="match status" value="1"/>
</dbReference>
<gene>
    <name evidence="10" type="ordered locus">Sgly_0632</name>
</gene>
<dbReference type="Pfam" id="PF02811">
    <property type="entry name" value="PHP"/>
    <property type="match status" value="1"/>
</dbReference>
<evidence type="ECO:0000256" key="8">
    <source>
        <dbReference type="RuleBase" id="RU366003"/>
    </source>
</evidence>
<dbReference type="Gene3D" id="3.20.20.140">
    <property type="entry name" value="Metal-dependent hydrolases"/>
    <property type="match status" value="1"/>
</dbReference>
<dbReference type="EC" id="3.1.3.15" evidence="3 8"/>
<reference evidence="10 11" key="1">
    <citation type="journal article" date="2011" name="Stand. Genomic Sci.">
        <title>Complete genome sequence of Syntrophobotulus glycolicus type strain (FlGlyR).</title>
        <authorList>
            <person name="Han C."/>
            <person name="Mwirichia R."/>
            <person name="Chertkov O."/>
            <person name="Held B."/>
            <person name="Lapidus A."/>
            <person name="Nolan M."/>
            <person name="Lucas S."/>
            <person name="Hammon N."/>
            <person name="Deshpande S."/>
            <person name="Cheng J.F."/>
            <person name="Tapia R."/>
            <person name="Goodwin L."/>
            <person name="Pitluck S."/>
            <person name="Huntemann M."/>
            <person name="Liolios K."/>
            <person name="Ivanova N."/>
            <person name="Pagani I."/>
            <person name="Mavromatis K."/>
            <person name="Ovchinikova G."/>
            <person name="Pati A."/>
            <person name="Chen A."/>
            <person name="Palaniappan K."/>
            <person name="Land M."/>
            <person name="Hauser L."/>
            <person name="Brambilla E.M."/>
            <person name="Rohde M."/>
            <person name="Spring S."/>
            <person name="Sikorski J."/>
            <person name="Goker M."/>
            <person name="Woyke T."/>
            <person name="Bristow J."/>
            <person name="Eisen J.A."/>
            <person name="Markowitz V."/>
            <person name="Hugenholtz P."/>
            <person name="Kyrpides N.C."/>
            <person name="Klenk H.P."/>
            <person name="Detter J.C."/>
        </authorList>
    </citation>
    <scope>NUCLEOTIDE SEQUENCE [LARGE SCALE GENOMIC DNA]</scope>
    <source>
        <strain evidence="11">DSM 8271 / FlGlyR</strain>
    </source>
</reference>
<dbReference type="InterPro" id="IPR016195">
    <property type="entry name" value="Pol/histidinol_Pase-like"/>
</dbReference>
<dbReference type="GO" id="GO:0005737">
    <property type="term" value="C:cytoplasm"/>
    <property type="evidence" value="ECO:0007669"/>
    <property type="project" value="TreeGrafter"/>
</dbReference>
<evidence type="ECO:0000256" key="5">
    <source>
        <dbReference type="ARBA" id="ARBA00022801"/>
    </source>
</evidence>
<protein>
    <recommendedName>
        <fullName evidence="3 8">Histidinol-phosphatase</fullName>
        <shortName evidence="8">HolPase</shortName>
        <ecNumber evidence="3 8">3.1.3.15</ecNumber>
    </recommendedName>
</protein>
<evidence type="ECO:0000313" key="10">
    <source>
        <dbReference type="EMBL" id="ADY54994.1"/>
    </source>
</evidence>
<accession>F0SZY3</accession>
<evidence type="ECO:0000313" key="11">
    <source>
        <dbReference type="Proteomes" id="UP000007488"/>
    </source>
</evidence>
<dbReference type="InterPro" id="IPR010140">
    <property type="entry name" value="Histidinol_P_phosphatase_HisJ"/>
</dbReference>
<dbReference type="UniPathway" id="UPA00031">
    <property type="reaction ID" value="UER00013"/>
</dbReference>
<dbReference type="SUPFAM" id="SSF89550">
    <property type="entry name" value="PHP domain-like"/>
    <property type="match status" value="1"/>
</dbReference>
<dbReference type="RefSeq" id="WP_013623865.1">
    <property type="nucleotide sequence ID" value="NC_015172.1"/>
</dbReference>
<dbReference type="NCBIfam" id="TIGR01856">
    <property type="entry name" value="hisJ_fam"/>
    <property type="match status" value="1"/>
</dbReference>
<dbReference type="KEGG" id="sgy:Sgly_0632"/>
<keyword evidence="11" id="KW-1185">Reference proteome</keyword>
<evidence type="ECO:0000256" key="6">
    <source>
        <dbReference type="ARBA" id="ARBA00023102"/>
    </source>
</evidence>
<dbReference type="InterPro" id="IPR004013">
    <property type="entry name" value="PHP_dom"/>
</dbReference>
<keyword evidence="6 8" id="KW-0368">Histidine biosynthesis</keyword>
<dbReference type="GO" id="GO:0004401">
    <property type="term" value="F:histidinol-phosphatase activity"/>
    <property type="evidence" value="ECO:0007669"/>
    <property type="project" value="UniProtKB-UniRule"/>
</dbReference>
<dbReference type="EMBL" id="CP002547">
    <property type="protein sequence ID" value="ADY54994.1"/>
    <property type="molecule type" value="Genomic_DNA"/>
</dbReference>
<reference evidence="11" key="2">
    <citation type="submission" date="2011-02" db="EMBL/GenBank/DDBJ databases">
        <title>The complete genome of Syntrophobotulus glycolicus DSM 8271.</title>
        <authorList>
            <person name="Lucas S."/>
            <person name="Copeland A."/>
            <person name="Lapidus A."/>
            <person name="Bruce D."/>
            <person name="Goodwin L."/>
            <person name="Pitluck S."/>
            <person name="Kyrpides N."/>
            <person name="Mavromatis K."/>
            <person name="Pagani I."/>
            <person name="Ivanova N."/>
            <person name="Mikhailova N."/>
            <person name="Chertkov O."/>
            <person name="Held B."/>
            <person name="Detter J.C."/>
            <person name="Tapia R."/>
            <person name="Han C."/>
            <person name="Land M."/>
            <person name="Hauser L."/>
            <person name="Markowitz V."/>
            <person name="Cheng J.-F."/>
            <person name="Hugenholtz P."/>
            <person name="Woyke T."/>
            <person name="Wu D."/>
            <person name="Spring S."/>
            <person name="Schroeder M."/>
            <person name="Brambilla E."/>
            <person name="Klenk H.-P."/>
            <person name="Eisen J.A."/>
        </authorList>
    </citation>
    <scope>NUCLEOTIDE SEQUENCE [LARGE SCALE GENOMIC DNA]</scope>
    <source>
        <strain evidence="11">DSM 8271 / FlGlyR</strain>
    </source>
</reference>
<evidence type="ECO:0000256" key="4">
    <source>
        <dbReference type="ARBA" id="ARBA00022605"/>
    </source>
</evidence>
<dbReference type="NCBIfam" id="NF005596">
    <property type="entry name" value="PRK07328.1"/>
    <property type="match status" value="1"/>
</dbReference>